<feature type="domain" description="ABC transporter" evidence="10">
    <location>
        <begin position="2"/>
        <end position="234"/>
    </location>
</feature>
<dbReference type="GO" id="GO:0043190">
    <property type="term" value="C:ATP-binding cassette (ABC) transporter complex"/>
    <property type="evidence" value="ECO:0007669"/>
    <property type="project" value="TreeGrafter"/>
</dbReference>
<evidence type="ECO:0000256" key="1">
    <source>
        <dbReference type="ARBA" id="ARBA00004202"/>
    </source>
</evidence>
<dbReference type="PANTHER" id="PTHR43553">
    <property type="entry name" value="HEAVY METAL TRANSPORTER"/>
    <property type="match status" value="1"/>
</dbReference>
<keyword evidence="4" id="KW-1003">Cell membrane</keyword>
<sequence>MIEAINLSYTYPTGDTALRNISLKISDGELVAIMGPNGAGKSTLVKHFNGLLKPTRGEILVDGVSTSRLTVAELSRKVGFVFQNADHQLFAETVEKEIEFTLKNLGFHENLQELKIKALEEFDLLKYKDKSPFSLSGGERKRVALASVLCANPKTIILDEPTAGQDLVQKNNLLELIKRLHSQGRTVVIVSHDVEFIVDLNPRIITLVNGRILCDGGVNEVLTNKSILEYSSLTPPQITEFAWRISEELKPIPKNITTVDQLIEALKTHIIGGKL</sequence>
<organism evidence="11 12">
    <name type="scientific">Odinarchaeota yellowstonii (strain LCB_4)</name>
    <dbReference type="NCBI Taxonomy" id="1841599"/>
    <lineage>
        <taxon>Archaea</taxon>
        <taxon>Promethearchaeati</taxon>
        <taxon>Candidatus Odinarchaeota</taxon>
        <taxon>Candidatus Odinarchaeia</taxon>
        <taxon>Candidatus Odinarchaeales</taxon>
        <taxon>Candidatus Odinarchaeaceae</taxon>
        <taxon>Candidatus Odinarchaeum</taxon>
    </lineage>
</organism>
<evidence type="ECO:0000256" key="2">
    <source>
        <dbReference type="ARBA" id="ARBA00005417"/>
    </source>
</evidence>
<dbReference type="EMBL" id="CP091871">
    <property type="protein sequence ID" value="WEU39749.1"/>
    <property type="molecule type" value="Genomic_DNA"/>
</dbReference>
<evidence type="ECO:0000256" key="6">
    <source>
        <dbReference type="ARBA" id="ARBA00022840"/>
    </source>
</evidence>
<reference evidence="11" key="1">
    <citation type="journal article" date="2017" name="Nature">
        <title>Asgard archaea illuminate the origin of eukaryotic cellular complexity.</title>
        <authorList>
            <person name="Zaremba-Niedzwiedzka K."/>
            <person name="Caceres E.F."/>
            <person name="Saw J.H."/>
            <person name="Backstrom D."/>
            <person name="Juzokaite L."/>
            <person name="Vancaester E."/>
            <person name="Seitz K.W."/>
            <person name="Anantharaman K."/>
            <person name="Starnawski P."/>
            <person name="Kjeldsen K.U."/>
            <person name="Scott M.B."/>
            <person name="Nunoura T."/>
            <person name="Banfield J.F."/>
            <person name="Schramm A."/>
            <person name="Baker B.J."/>
            <person name="Spang A."/>
            <person name="Ettema T.J.G."/>
        </authorList>
    </citation>
    <scope>NUCLEOTIDE SEQUENCE</scope>
    <source>
        <strain evidence="11">LCB_4</strain>
    </source>
</reference>
<evidence type="ECO:0000256" key="9">
    <source>
        <dbReference type="ARBA" id="ARBA00025157"/>
    </source>
</evidence>
<gene>
    <name evidence="11" type="ORF">OdinLCB4_004510</name>
</gene>
<comment type="similarity">
    <text evidence="2">Belongs to the ABC transporter superfamily.</text>
</comment>
<keyword evidence="6 11" id="KW-0067">ATP-binding</keyword>
<evidence type="ECO:0000259" key="10">
    <source>
        <dbReference type="PROSITE" id="PS50893"/>
    </source>
</evidence>
<dbReference type="PROSITE" id="PS00211">
    <property type="entry name" value="ABC_TRANSPORTER_1"/>
    <property type="match status" value="1"/>
</dbReference>
<reference evidence="11" key="2">
    <citation type="journal article" date="2022" name="Nat. Microbiol.">
        <title>A closed Candidatus Odinarchaeum chromosome exposes Asgard archaeal viruses.</title>
        <authorList>
            <person name="Tamarit D."/>
            <person name="Caceres E.F."/>
            <person name="Krupovic M."/>
            <person name="Nijland R."/>
            <person name="Eme L."/>
            <person name="Robinson N.P."/>
            <person name="Ettema T.J.G."/>
        </authorList>
    </citation>
    <scope>NUCLEOTIDE SEQUENCE</scope>
    <source>
        <strain evidence="11">LCB_4</strain>
    </source>
</reference>
<evidence type="ECO:0000313" key="11">
    <source>
        <dbReference type="EMBL" id="WEU39749.1"/>
    </source>
</evidence>
<dbReference type="PROSITE" id="PS50893">
    <property type="entry name" value="ABC_TRANSPORTER_2"/>
    <property type="match status" value="1"/>
</dbReference>
<name>A0AAF0D146_ODILC</name>
<dbReference type="InterPro" id="IPR015856">
    <property type="entry name" value="ABC_transpr_CbiO/EcfA_su"/>
</dbReference>
<dbReference type="GO" id="GO:0005524">
    <property type="term" value="F:ATP binding"/>
    <property type="evidence" value="ECO:0007669"/>
    <property type="project" value="UniProtKB-KW"/>
</dbReference>
<accession>A0AAF0D146</accession>
<dbReference type="InterPro" id="IPR050095">
    <property type="entry name" value="ECF_ABC_transporter_ATP-bd"/>
</dbReference>
<dbReference type="KEGG" id="oyw:OdinLCB4_004510"/>
<evidence type="ECO:0000256" key="5">
    <source>
        <dbReference type="ARBA" id="ARBA00022741"/>
    </source>
</evidence>
<dbReference type="Pfam" id="PF00005">
    <property type="entry name" value="ABC_tran"/>
    <property type="match status" value="1"/>
</dbReference>
<dbReference type="CDD" id="cd03225">
    <property type="entry name" value="ABC_cobalt_CbiO_domain1"/>
    <property type="match status" value="1"/>
</dbReference>
<protein>
    <submittedName>
        <fullName evidence="11">Energy-coupling factor ABC transporter ATP-binding protein</fullName>
    </submittedName>
</protein>
<keyword evidence="5" id="KW-0547">Nucleotide-binding</keyword>
<dbReference type="AlphaFoldDB" id="A0AAF0D146"/>
<evidence type="ECO:0000256" key="3">
    <source>
        <dbReference type="ARBA" id="ARBA00022448"/>
    </source>
</evidence>
<keyword evidence="3" id="KW-0813">Transport</keyword>
<comment type="function">
    <text evidence="9">Probably part of an ABC transporter complex. Responsible for energy coupling to the transport system.</text>
</comment>
<dbReference type="SUPFAM" id="SSF52540">
    <property type="entry name" value="P-loop containing nucleoside triphosphate hydrolases"/>
    <property type="match status" value="1"/>
</dbReference>
<dbReference type="InterPro" id="IPR027417">
    <property type="entry name" value="P-loop_NTPase"/>
</dbReference>
<evidence type="ECO:0000256" key="7">
    <source>
        <dbReference type="ARBA" id="ARBA00022967"/>
    </source>
</evidence>
<dbReference type="Gene3D" id="3.40.50.300">
    <property type="entry name" value="P-loop containing nucleotide triphosphate hydrolases"/>
    <property type="match status" value="1"/>
</dbReference>
<dbReference type="InterPro" id="IPR003593">
    <property type="entry name" value="AAA+_ATPase"/>
</dbReference>
<dbReference type="GO" id="GO:0042626">
    <property type="term" value="F:ATPase-coupled transmembrane transporter activity"/>
    <property type="evidence" value="ECO:0007669"/>
    <property type="project" value="TreeGrafter"/>
</dbReference>
<proteinExistence type="inferred from homology"/>
<dbReference type="InterPro" id="IPR003439">
    <property type="entry name" value="ABC_transporter-like_ATP-bd"/>
</dbReference>
<evidence type="ECO:0000313" key="12">
    <source>
        <dbReference type="Proteomes" id="UP000186851"/>
    </source>
</evidence>
<evidence type="ECO:0000256" key="4">
    <source>
        <dbReference type="ARBA" id="ARBA00022475"/>
    </source>
</evidence>
<comment type="subcellular location">
    <subcellularLocation>
        <location evidence="1">Cell membrane</location>
        <topology evidence="1">Peripheral membrane protein</topology>
    </subcellularLocation>
</comment>
<evidence type="ECO:0000256" key="8">
    <source>
        <dbReference type="ARBA" id="ARBA00023136"/>
    </source>
</evidence>
<dbReference type="GO" id="GO:0016887">
    <property type="term" value="F:ATP hydrolysis activity"/>
    <property type="evidence" value="ECO:0007669"/>
    <property type="project" value="InterPro"/>
</dbReference>
<dbReference type="Proteomes" id="UP000186851">
    <property type="component" value="Chromosome"/>
</dbReference>
<keyword evidence="7" id="KW-1278">Translocase</keyword>
<keyword evidence="8" id="KW-0472">Membrane</keyword>
<dbReference type="FunFam" id="3.40.50.300:FF:000224">
    <property type="entry name" value="Energy-coupling factor transporter ATP-binding protein EcfA"/>
    <property type="match status" value="1"/>
</dbReference>
<dbReference type="SMART" id="SM00382">
    <property type="entry name" value="AAA"/>
    <property type="match status" value="1"/>
</dbReference>
<dbReference type="InterPro" id="IPR017871">
    <property type="entry name" value="ABC_transporter-like_CS"/>
</dbReference>
<dbReference type="PANTHER" id="PTHR43553:SF24">
    <property type="entry name" value="ENERGY-COUPLING FACTOR TRANSPORTER ATP-BINDING PROTEIN ECFA1"/>
    <property type="match status" value="1"/>
</dbReference>